<dbReference type="InterPro" id="IPR036291">
    <property type="entry name" value="NAD(P)-bd_dom_sf"/>
</dbReference>
<dbReference type="PANTHER" id="PTHR22604">
    <property type="entry name" value="OXIDOREDUCTASES"/>
    <property type="match status" value="1"/>
</dbReference>
<dbReference type="Proteomes" id="UP000320496">
    <property type="component" value="Chromosome"/>
</dbReference>
<evidence type="ECO:0000256" key="1">
    <source>
        <dbReference type="ARBA" id="ARBA00010928"/>
    </source>
</evidence>
<dbReference type="EC" id="1.1.1.292" evidence="5"/>
<evidence type="ECO:0000256" key="2">
    <source>
        <dbReference type="ARBA" id="ARBA00023002"/>
    </source>
</evidence>
<reference evidence="5 6" key="1">
    <citation type="submission" date="2019-02" db="EMBL/GenBank/DDBJ databases">
        <title>Deep-cultivation of Planctomycetes and their phenomic and genomic characterization uncovers novel biology.</title>
        <authorList>
            <person name="Wiegand S."/>
            <person name="Jogler M."/>
            <person name="Boedeker C."/>
            <person name="Pinto D."/>
            <person name="Vollmers J."/>
            <person name="Rivas-Marin E."/>
            <person name="Kohn T."/>
            <person name="Peeters S.H."/>
            <person name="Heuer A."/>
            <person name="Rast P."/>
            <person name="Oberbeckmann S."/>
            <person name="Bunk B."/>
            <person name="Jeske O."/>
            <person name="Meyerdierks A."/>
            <person name="Storesund J.E."/>
            <person name="Kallscheuer N."/>
            <person name="Luecker S."/>
            <person name="Lage O.M."/>
            <person name="Pohl T."/>
            <person name="Merkel B.J."/>
            <person name="Hornburger P."/>
            <person name="Mueller R.-W."/>
            <person name="Bruemmer F."/>
            <person name="Labrenz M."/>
            <person name="Spormann A.M."/>
            <person name="Op den Camp H."/>
            <person name="Overmann J."/>
            <person name="Amann R."/>
            <person name="Jetten M.S.M."/>
            <person name="Mascher T."/>
            <person name="Medema M.H."/>
            <person name="Devos D.P."/>
            <person name="Kaster A.-K."/>
            <person name="Ovreas L."/>
            <person name="Rohde M."/>
            <person name="Galperin M.Y."/>
            <person name="Jogler C."/>
        </authorList>
    </citation>
    <scope>NUCLEOTIDE SEQUENCE [LARGE SCALE GENOMIC DNA]</scope>
    <source>
        <strain evidence="5 6">Mal4</strain>
    </source>
</reference>
<dbReference type="KEGG" id="mri:Mal4_21560"/>
<accession>A0A517Z5Y8</accession>
<keyword evidence="2 5" id="KW-0560">Oxidoreductase</keyword>
<dbReference type="SUPFAM" id="SSF55347">
    <property type="entry name" value="Glyceraldehyde-3-phosphate dehydrogenase-like, C-terminal domain"/>
    <property type="match status" value="1"/>
</dbReference>
<proteinExistence type="inferred from homology"/>
<dbReference type="GO" id="GO:0033712">
    <property type="term" value="F:1,5-anhydro-D-fructose reductase (1,5-anhydro-D-mannitol-forming) activity"/>
    <property type="evidence" value="ECO:0007669"/>
    <property type="project" value="UniProtKB-EC"/>
</dbReference>
<dbReference type="AlphaFoldDB" id="A0A517Z5Y8"/>
<protein>
    <submittedName>
        <fullName evidence="5">1,5-anhydro-D-fructose reductase</fullName>
        <ecNumber evidence="5">1.1.1.292</ecNumber>
    </submittedName>
</protein>
<dbReference type="Pfam" id="PF22725">
    <property type="entry name" value="GFO_IDH_MocA_C3"/>
    <property type="match status" value="1"/>
</dbReference>
<dbReference type="InterPro" id="IPR000683">
    <property type="entry name" value="Gfo/Idh/MocA-like_OxRdtase_N"/>
</dbReference>
<evidence type="ECO:0000313" key="6">
    <source>
        <dbReference type="Proteomes" id="UP000320496"/>
    </source>
</evidence>
<dbReference type="GO" id="GO:0000166">
    <property type="term" value="F:nucleotide binding"/>
    <property type="evidence" value="ECO:0007669"/>
    <property type="project" value="InterPro"/>
</dbReference>
<dbReference type="PANTHER" id="PTHR22604:SF105">
    <property type="entry name" value="TRANS-1,2-DIHYDROBENZENE-1,2-DIOL DEHYDROGENASE"/>
    <property type="match status" value="1"/>
</dbReference>
<feature type="domain" description="Gfo/Idh/MocA-like oxidoreductase N-terminal" evidence="3">
    <location>
        <begin position="5"/>
        <end position="124"/>
    </location>
</feature>
<dbReference type="Gene3D" id="3.30.360.10">
    <property type="entry name" value="Dihydrodipicolinate Reductase, domain 2"/>
    <property type="match status" value="1"/>
</dbReference>
<organism evidence="5 6">
    <name type="scientific">Maioricimonas rarisocia</name>
    <dbReference type="NCBI Taxonomy" id="2528026"/>
    <lineage>
        <taxon>Bacteria</taxon>
        <taxon>Pseudomonadati</taxon>
        <taxon>Planctomycetota</taxon>
        <taxon>Planctomycetia</taxon>
        <taxon>Planctomycetales</taxon>
        <taxon>Planctomycetaceae</taxon>
        <taxon>Maioricimonas</taxon>
    </lineage>
</organism>
<name>A0A517Z5Y8_9PLAN</name>
<dbReference type="RefSeq" id="WP_197444300.1">
    <property type="nucleotide sequence ID" value="NZ_CP036275.1"/>
</dbReference>
<evidence type="ECO:0000313" key="5">
    <source>
        <dbReference type="EMBL" id="QDU37839.1"/>
    </source>
</evidence>
<evidence type="ECO:0000259" key="3">
    <source>
        <dbReference type="Pfam" id="PF01408"/>
    </source>
</evidence>
<dbReference type="EMBL" id="CP036275">
    <property type="protein sequence ID" value="QDU37839.1"/>
    <property type="molecule type" value="Genomic_DNA"/>
</dbReference>
<keyword evidence="6" id="KW-1185">Reference proteome</keyword>
<comment type="similarity">
    <text evidence="1">Belongs to the Gfo/Idh/MocA family.</text>
</comment>
<sequence length="327" mass="35740">MSQAIRFGVLGCGRIVRRGFIPGIAATPGASLQAIASRRPGVARDWADEHDVPRAWDSYEELIADPDVDAVYVPATGDEHARWTIAAAQAGKHVLCEKPLARTVAEAEQMIAACNEAGVILQEAFMWRQHPRAQKTLELLQEGAIGSLRIILASFSFDLPRTDWRLQPEKGGGAMWDLGCYGVDASRFITEDEPVAVHAHARWWETGVDMTMQIALSFPGDIVANIDCSFEAPFRCHAELVGDAGRIVLPDAFQPGEESVILLQRSTQRGAPLEEIPVPPANQYACQVAAFCESIAAGRRLAPAEDGLANMRVLERVLADAHRNRDR</sequence>
<gene>
    <name evidence="5" type="primary">afr_6</name>
    <name evidence="5" type="ORF">Mal4_21560</name>
</gene>
<dbReference type="InterPro" id="IPR050984">
    <property type="entry name" value="Gfo/Idh/MocA_domain"/>
</dbReference>
<evidence type="ECO:0000259" key="4">
    <source>
        <dbReference type="Pfam" id="PF22725"/>
    </source>
</evidence>
<feature type="domain" description="GFO/IDH/MocA-like oxidoreductase" evidence="4">
    <location>
        <begin position="135"/>
        <end position="247"/>
    </location>
</feature>
<dbReference type="Pfam" id="PF01408">
    <property type="entry name" value="GFO_IDH_MocA"/>
    <property type="match status" value="1"/>
</dbReference>
<dbReference type="Gene3D" id="3.40.50.720">
    <property type="entry name" value="NAD(P)-binding Rossmann-like Domain"/>
    <property type="match status" value="1"/>
</dbReference>
<dbReference type="SUPFAM" id="SSF51735">
    <property type="entry name" value="NAD(P)-binding Rossmann-fold domains"/>
    <property type="match status" value="1"/>
</dbReference>
<dbReference type="InterPro" id="IPR055170">
    <property type="entry name" value="GFO_IDH_MocA-like_dom"/>
</dbReference>